<feature type="region of interest" description="Disordered" evidence="2">
    <location>
        <begin position="202"/>
        <end position="416"/>
    </location>
</feature>
<keyword evidence="3" id="KW-1133">Transmembrane helix</keyword>
<proteinExistence type="predicted"/>
<accession>A0A0B7B1B9</accession>
<dbReference type="Gene3D" id="1.10.287.2610">
    <property type="match status" value="1"/>
</dbReference>
<feature type="compositionally biased region" description="Basic and acidic residues" evidence="2">
    <location>
        <begin position="380"/>
        <end position="416"/>
    </location>
</feature>
<dbReference type="AlphaFoldDB" id="A0A0B7B1B9"/>
<evidence type="ECO:0000313" key="4">
    <source>
        <dbReference type="EMBL" id="CEK85885.1"/>
    </source>
</evidence>
<evidence type="ECO:0000256" key="2">
    <source>
        <dbReference type="SAM" id="MobiDB-lite"/>
    </source>
</evidence>
<feature type="compositionally biased region" description="Basic and acidic residues" evidence="2">
    <location>
        <begin position="318"/>
        <end position="341"/>
    </location>
</feature>
<feature type="compositionally biased region" description="Acidic residues" evidence="2">
    <location>
        <begin position="356"/>
        <end position="366"/>
    </location>
</feature>
<gene>
    <name evidence="4" type="primary">ORF150724</name>
</gene>
<feature type="coiled-coil region" evidence="1">
    <location>
        <begin position="76"/>
        <end position="152"/>
    </location>
</feature>
<name>A0A0B7B1B9_9EUPU</name>
<evidence type="ECO:0000256" key="1">
    <source>
        <dbReference type="SAM" id="Coils"/>
    </source>
</evidence>
<evidence type="ECO:0000256" key="3">
    <source>
        <dbReference type="SAM" id="Phobius"/>
    </source>
</evidence>
<feature type="compositionally biased region" description="Low complexity" evidence="2">
    <location>
        <begin position="227"/>
        <end position="264"/>
    </location>
</feature>
<feature type="compositionally biased region" description="Polar residues" evidence="2">
    <location>
        <begin position="265"/>
        <end position="277"/>
    </location>
</feature>
<reference evidence="4" key="1">
    <citation type="submission" date="2014-12" db="EMBL/GenBank/DDBJ databases">
        <title>Insight into the proteome of Arion vulgaris.</title>
        <authorList>
            <person name="Aradska J."/>
            <person name="Bulat T."/>
            <person name="Smidak R."/>
            <person name="Sarate P."/>
            <person name="Gangsoo J."/>
            <person name="Sialana F."/>
            <person name="Bilban M."/>
            <person name="Lubec G."/>
        </authorList>
    </citation>
    <scope>NUCLEOTIDE SEQUENCE</scope>
    <source>
        <tissue evidence="4">Skin</tissue>
    </source>
</reference>
<keyword evidence="1" id="KW-0175">Coiled coil</keyword>
<organism evidence="4">
    <name type="scientific">Arion vulgaris</name>
    <dbReference type="NCBI Taxonomy" id="1028688"/>
    <lineage>
        <taxon>Eukaryota</taxon>
        <taxon>Metazoa</taxon>
        <taxon>Spiralia</taxon>
        <taxon>Lophotrochozoa</taxon>
        <taxon>Mollusca</taxon>
        <taxon>Gastropoda</taxon>
        <taxon>Heterobranchia</taxon>
        <taxon>Euthyneura</taxon>
        <taxon>Panpulmonata</taxon>
        <taxon>Eupulmonata</taxon>
        <taxon>Stylommatophora</taxon>
        <taxon>Helicina</taxon>
        <taxon>Arionoidea</taxon>
        <taxon>Arionidae</taxon>
        <taxon>Arion</taxon>
    </lineage>
</organism>
<dbReference type="EMBL" id="HACG01039020">
    <property type="protein sequence ID" value="CEK85885.1"/>
    <property type="molecule type" value="Transcribed_RNA"/>
</dbReference>
<keyword evidence="3" id="KW-0812">Transmembrane</keyword>
<keyword evidence="3" id="KW-0472">Membrane</keyword>
<feature type="compositionally biased region" description="Basic and acidic residues" evidence="2">
    <location>
        <begin position="278"/>
        <end position="310"/>
    </location>
</feature>
<sequence>MVTSNKTSTRSPGRTPPFILIGLLLLLGFLGYSYWSLNNANAVLSVELEAVRIQKKDTDQINFESEKNIAYTKKGLIDAQDNLNNARKQLRSKDSELTSVKSDLSTKQMEAEKLRIEKNECDINFSDLKTKLEGLQGENDKLKQQLEEEKAKPVVCDVVSCKSSVKEILGIVAKAFGSAAVKKTLSEANLDASTFMEGIDFPAPVVPQQQDPKLQEKVPNPLDKDPNPQQQAPNPQQQAPNPQQQAPNPQEQTPNQQQQAPKQQTLSEVSLQQAANKNEQDKGSQVENNTDEKNNDENNSEKEKNVHDNSKNILQSDANKKAKETLLFESDRNRNVAEISEHLASFNPKKDNNKQEEDEADEEANAEDLVTKELTNGLAEGKEIEADNDETGDKADDGYDDQKDNNMKEDNIQTKE</sequence>
<feature type="transmembrane region" description="Helical" evidence="3">
    <location>
        <begin position="18"/>
        <end position="35"/>
    </location>
</feature>
<protein>
    <submittedName>
        <fullName evidence="4">Uncharacterized protein</fullName>
    </submittedName>
</protein>